<evidence type="ECO:0000256" key="1">
    <source>
        <dbReference type="ARBA" id="ARBA00022630"/>
    </source>
</evidence>
<dbReference type="Pfam" id="PF00296">
    <property type="entry name" value="Bac_luciferase"/>
    <property type="match status" value="1"/>
</dbReference>
<keyword evidence="3" id="KW-0560">Oxidoreductase</keyword>
<evidence type="ECO:0000256" key="3">
    <source>
        <dbReference type="ARBA" id="ARBA00023002"/>
    </source>
</evidence>
<evidence type="ECO:0000256" key="2">
    <source>
        <dbReference type="ARBA" id="ARBA00022643"/>
    </source>
</evidence>
<dbReference type="EMBL" id="BAAAGS010000056">
    <property type="protein sequence ID" value="GAA0552293.1"/>
    <property type="molecule type" value="Genomic_DNA"/>
</dbReference>
<dbReference type="PANTHER" id="PTHR42847">
    <property type="entry name" value="ALKANESULFONATE MONOOXYGENASE"/>
    <property type="match status" value="1"/>
</dbReference>
<evidence type="ECO:0000256" key="4">
    <source>
        <dbReference type="ARBA" id="ARBA00023033"/>
    </source>
</evidence>
<gene>
    <name evidence="6" type="ORF">GCM10009533_58170</name>
</gene>
<sequence length="298" mass="32064">MRLGLALPQFGPFADPSAVASVAAEAESMGFDSLWAAERVHAPLEPMDPYPGGNGTFPELFRAGLDPLLTLTVAATATSRVRLGTSTLNAPLHSPIHLARALAGIDRLSGGRLVAGFGLSWSRDEYLAVSVPWEQRGARLDETIDVLEALWSPDPVEHRGRFWTISRGTFGPKPVQDRLPIYLGGASPAALRRAGRRADGWLGLPLPPEALQQVLAALRGHARKAGREPVRTALRINPQLQDGPSGDPATSTVEDVCRYLRQVAELGVEEAFVDLQGSARSAEELLDLAGRFRRTFAS</sequence>
<dbReference type="PANTHER" id="PTHR42847:SF4">
    <property type="entry name" value="ALKANESULFONATE MONOOXYGENASE-RELATED"/>
    <property type="match status" value="1"/>
</dbReference>
<comment type="caution">
    <text evidence="6">The sequence shown here is derived from an EMBL/GenBank/DDBJ whole genome shotgun (WGS) entry which is preliminary data.</text>
</comment>
<keyword evidence="2" id="KW-0288">FMN</keyword>
<dbReference type="Gene3D" id="3.20.20.30">
    <property type="entry name" value="Luciferase-like domain"/>
    <property type="match status" value="1"/>
</dbReference>
<proteinExistence type="predicted"/>
<evidence type="ECO:0000313" key="6">
    <source>
        <dbReference type="EMBL" id="GAA0552293.1"/>
    </source>
</evidence>
<organism evidence="6 7">
    <name type="scientific">Saccharopolyspora erythraea</name>
    <name type="common">Streptomyces erythraeus</name>
    <dbReference type="NCBI Taxonomy" id="1836"/>
    <lineage>
        <taxon>Bacteria</taxon>
        <taxon>Bacillati</taxon>
        <taxon>Actinomycetota</taxon>
        <taxon>Actinomycetes</taxon>
        <taxon>Pseudonocardiales</taxon>
        <taxon>Pseudonocardiaceae</taxon>
        <taxon>Saccharopolyspora</taxon>
    </lineage>
</organism>
<dbReference type="InterPro" id="IPR011251">
    <property type="entry name" value="Luciferase-like_dom"/>
</dbReference>
<keyword evidence="7" id="KW-1185">Reference proteome</keyword>
<feature type="domain" description="Luciferase-like" evidence="5">
    <location>
        <begin position="15"/>
        <end position="240"/>
    </location>
</feature>
<dbReference type="InterPro" id="IPR050172">
    <property type="entry name" value="SsuD_RutA_monooxygenase"/>
</dbReference>
<reference evidence="7" key="1">
    <citation type="journal article" date="2019" name="Int. J. Syst. Evol. Microbiol.">
        <title>The Global Catalogue of Microorganisms (GCM) 10K type strain sequencing project: providing services to taxonomists for standard genome sequencing and annotation.</title>
        <authorList>
            <consortium name="The Broad Institute Genomics Platform"/>
            <consortium name="The Broad Institute Genome Sequencing Center for Infectious Disease"/>
            <person name="Wu L."/>
            <person name="Ma J."/>
        </authorList>
    </citation>
    <scope>NUCLEOTIDE SEQUENCE [LARGE SCALE GENOMIC DNA]</scope>
    <source>
        <strain evidence="7">JCM 10303</strain>
    </source>
</reference>
<evidence type="ECO:0000313" key="7">
    <source>
        <dbReference type="Proteomes" id="UP001500729"/>
    </source>
</evidence>
<dbReference type="InterPro" id="IPR019921">
    <property type="entry name" value="Lucif-like_OxRdtase_Rv2161c"/>
</dbReference>
<dbReference type="NCBIfam" id="TIGR03619">
    <property type="entry name" value="F420_Rv2161c"/>
    <property type="match status" value="1"/>
</dbReference>
<dbReference type="SUPFAM" id="SSF51679">
    <property type="entry name" value="Bacterial luciferase-like"/>
    <property type="match status" value="1"/>
</dbReference>
<keyword evidence="1" id="KW-0285">Flavoprotein</keyword>
<dbReference type="Proteomes" id="UP001500729">
    <property type="component" value="Unassembled WGS sequence"/>
</dbReference>
<keyword evidence="4" id="KW-0503">Monooxygenase</keyword>
<protein>
    <submittedName>
        <fullName evidence="6">TIGR03619 family F420-dependent LLM class oxidoreductase</fullName>
    </submittedName>
</protein>
<name>A0ABP3NS56_SACER</name>
<accession>A0ABP3NS56</accession>
<dbReference type="InterPro" id="IPR036661">
    <property type="entry name" value="Luciferase-like_sf"/>
</dbReference>
<evidence type="ECO:0000259" key="5">
    <source>
        <dbReference type="Pfam" id="PF00296"/>
    </source>
</evidence>